<dbReference type="OrthoDB" id="9777385at2"/>
<keyword evidence="2" id="KW-0464">Manganese</keyword>
<dbReference type="Gene3D" id="3.30.70.360">
    <property type="match status" value="1"/>
</dbReference>
<feature type="binding site" evidence="2">
    <location>
        <position position="111"/>
    </location>
    <ligand>
        <name>Mn(2+)</name>
        <dbReference type="ChEBI" id="CHEBI:29035"/>
        <label>2</label>
    </ligand>
</feature>
<dbReference type="InterPro" id="IPR002933">
    <property type="entry name" value="Peptidase_M20"/>
</dbReference>
<dbReference type="HOGENOM" id="CLU_023257_0_1_5"/>
<organism evidence="4 5">
    <name type="scientific">Celeribacter indicus</name>
    <dbReference type="NCBI Taxonomy" id="1208324"/>
    <lineage>
        <taxon>Bacteria</taxon>
        <taxon>Pseudomonadati</taxon>
        <taxon>Pseudomonadota</taxon>
        <taxon>Alphaproteobacteria</taxon>
        <taxon>Rhodobacterales</taxon>
        <taxon>Roseobacteraceae</taxon>
        <taxon>Celeribacter</taxon>
    </lineage>
</organism>
<comment type="cofactor">
    <cofactor evidence="2">
        <name>Mn(2+)</name>
        <dbReference type="ChEBI" id="CHEBI:29035"/>
    </cofactor>
    <text evidence="2">The Mn(2+) ion enhances activity.</text>
</comment>
<dbReference type="SUPFAM" id="SSF55031">
    <property type="entry name" value="Bacterial exopeptidase dimerisation domain"/>
    <property type="match status" value="1"/>
</dbReference>
<dbReference type="EMBL" id="CP004393">
    <property type="protein sequence ID" value="AJE48809.1"/>
    <property type="molecule type" value="Genomic_DNA"/>
</dbReference>
<dbReference type="KEGG" id="cid:P73_4094"/>
<dbReference type="InterPro" id="IPR011650">
    <property type="entry name" value="Peptidase_M20_dimer"/>
</dbReference>
<feature type="domain" description="Peptidase M20 dimerisation" evidence="3">
    <location>
        <begin position="195"/>
        <end position="287"/>
    </location>
</feature>
<dbReference type="Pfam" id="PF07687">
    <property type="entry name" value="M20_dimer"/>
    <property type="match status" value="1"/>
</dbReference>
<name>A0A0B5E0M0_9RHOB</name>
<evidence type="ECO:0000256" key="2">
    <source>
        <dbReference type="PIRSR" id="PIRSR005962-1"/>
    </source>
</evidence>
<dbReference type="GO" id="GO:0019877">
    <property type="term" value="P:diaminopimelate biosynthetic process"/>
    <property type="evidence" value="ECO:0007669"/>
    <property type="project" value="UniProtKB-ARBA"/>
</dbReference>
<dbReference type="InterPro" id="IPR017439">
    <property type="entry name" value="Amidohydrolase"/>
</dbReference>
<dbReference type="PIRSF" id="PIRSF005962">
    <property type="entry name" value="Pept_M20D_amidohydro"/>
    <property type="match status" value="1"/>
</dbReference>
<dbReference type="Gene3D" id="3.40.630.10">
    <property type="entry name" value="Zn peptidases"/>
    <property type="match status" value="1"/>
</dbReference>
<dbReference type="STRING" id="1208324.P73_4094"/>
<feature type="binding site" evidence="2">
    <location>
        <position position="146"/>
    </location>
    <ligand>
        <name>Mn(2+)</name>
        <dbReference type="ChEBI" id="CHEBI:29035"/>
        <label>2</label>
    </ligand>
</feature>
<dbReference type="SUPFAM" id="SSF53187">
    <property type="entry name" value="Zn-dependent exopeptidases"/>
    <property type="match status" value="1"/>
</dbReference>
<dbReference type="GO" id="GO:0046872">
    <property type="term" value="F:metal ion binding"/>
    <property type="evidence" value="ECO:0007669"/>
    <property type="project" value="UniProtKB-KW"/>
</dbReference>
<keyword evidence="5" id="KW-1185">Reference proteome</keyword>
<dbReference type="InterPro" id="IPR036264">
    <property type="entry name" value="Bact_exopeptidase_dim_dom"/>
</dbReference>
<sequence>MTVTAPLAAGAEPAVPSAIAAQIGDFVALRRQIHAQPELAFHERQTAELVAGLLSQWGFRVSRLAGTGLVATLENGSGPRLGIRADIDALPITEATGLDYASRVPGVMHACGHDGHTAILLAAARHLSQTRRFRGTLRLIFQPAEEIGAGAQRMIDEGLFRDHPVDAIFGLHNWPGEPAGRFGFVEGGAMAAIDRVEIRIAGRGGHGAEPHLAVDPIVAAAQVVGALQGIVSRNVDPLQMAVVTVGSIHGGSASNIIPDHVDLSLSLRSYDADLRIRLRDRVEELAQLSAAAHGARAHIRQIPGFPSVINDGTQTRLIRQVAQDSFGADAVIPGFRPRTASEDFAHYLHHRPGSFVFVGNGDSAPLHSPEYRFNDDIIAPAAALWVALAERFLTGETDD</sequence>
<feature type="binding site" evidence="2">
    <location>
        <position position="172"/>
    </location>
    <ligand>
        <name>Mn(2+)</name>
        <dbReference type="ChEBI" id="CHEBI:29035"/>
        <label>2</label>
    </ligand>
</feature>
<proteinExistence type="predicted"/>
<dbReference type="RefSeq" id="WP_043871021.1">
    <property type="nucleotide sequence ID" value="NZ_CP004393.1"/>
</dbReference>
<keyword evidence="2" id="KW-0479">Metal-binding</keyword>
<dbReference type="Proteomes" id="UP000031521">
    <property type="component" value="Chromosome"/>
</dbReference>
<feature type="binding site" evidence="2">
    <location>
        <position position="367"/>
    </location>
    <ligand>
        <name>Mn(2+)</name>
        <dbReference type="ChEBI" id="CHEBI:29035"/>
        <label>2</label>
    </ligand>
</feature>
<dbReference type="PANTHER" id="PTHR11014">
    <property type="entry name" value="PEPTIDASE M20 FAMILY MEMBER"/>
    <property type="match status" value="1"/>
</dbReference>
<dbReference type="NCBIfam" id="TIGR01891">
    <property type="entry name" value="amidohydrolases"/>
    <property type="match status" value="1"/>
</dbReference>
<dbReference type="AlphaFoldDB" id="A0A0B5E0M0"/>
<dbReference type="FunFam" id="3.30.70.360:FF:000001">
    <property type="entry name" value="N-acetyldiaminopimelate deacetylase"/>
    <property type="match status" value="1"/>
</dbReference>
<dbReference type="CDD" id="cd05666">
    <property type="entry name" value="M20_Acy1-like"/>
    <property type="match status" value="1"/>
</dbReference>
<evidence type="ECO:0000313" key="5">
    <source>
        <dbReference type="Proteomes" id="UP000031521"/>
    </source>
</evidence>
<feature type="binding site" evidence="2">
    <location>
        <position position="113"/>
    </location>
    <ligand>
        <name>Mn(2+)</name>
        <dbReference type="ChEBI" id="CHEBI:29035"/>
        <label>2</label>
    </ligand>
</feature>
<accession>A0A0B5E0M0</accession>
<evidence type="ECO:0000313" key="4">
    <source>
        <dbReference type="EMBL" id="AJE48809.1"/>
    </source>
</evidence>
<protein>
    <submittedName>
        <fullName evidence="4">Amidohydrolase</fullName>
    </submittedName>
</protein>
<dbReference type="Pfam" id="PF01546">
    <property type="entry name" value="Peptidase_M20"/>
    <property type="match status" value="1"/>
</dbReference>
<evidence type="ECO:0000256" key="1">
    <source>
        <dbReference type="ARBA" id="ARBA00022801"/>
    </source>
</evidence>
<evidence type="ECO:0000259" key="3">
    <source>
        <dbReference type="Pfam" id="PF07687"/>
    </source>
</evidence>
<dbReference type="GO" id="GO:0050118">
    <property type="term" value="F:N-acetyldiaminopimelate deacetylase activity"/>
    <property type="evidence" value="ECO:0007669"/>
    <property type="project" value="UniProtKB-ARBA"/>
</dbReference>
<keyword evidence="1 4" id="KW-0378">Hydrolase</keyword>
<gene>
    <name evidence="4" type="ORF">P73_4094</name>
</gene>
<dbReference type="PANTHER" id="PTHR11014:SF63">
    <property type="entry name" value="METALLOPEPTIDASE, PUTATIVE (AFU_ORTHOLOGUE AFUA_6G09600)-RELATED"/>
    <property type="match status" value="1"/>
</dbReference>
<reference evidence="4 5" key="1">
    <citation type="journal article" date="2014" name="Int. J. Syst. Evol. Microbiol.">
        <title>Celeribacter indicus sp. nov., a polycyclic aromatic hydrocarbon-degrading bacterium from deep-sea sediment and reclassification of Huaishuia halophila as Celeribacter halophilus comb. nov.</title>
        <authorList>
            <person name="Lai Q."/>
            <person name="Cao J."/>
            <person name="Yuan J."/>
            <person name="Li F."/>
            <person name="Shao Z."/>
        </authorList>
    </citation>
    <scope>NUCLEOTIDE SEQUENCE [LARGE SCALE GENOMIC DNA]</scope>
    <source>
        <strain evidence="4">P73</strain>
    </source>
</reference>